<reference evidence="2 3" key="1">
    <citation type="submission" date="2020-02" db="EMBL/GenBank/DDBJ databases">
        <title>Sequencing the genomes of 1000 actinobacteria strains.</title>
        <authorList>
            <person name="Klenk H.-P."/>
        </authorList>
    </citation>
    <scope>NUCLEOTIDE SEQUENCE [LARGE SCALE GENOMIC DNA]</scope>
    <source>
        <strain evidence="2 3">DSM 19609</strain>
    </source>
</reference>
<keyword evidence="3" id="KW-1185">Reference proteome</keyword>
<dbReference type="RefSeq" id="WP_167163656.1">
    <property type="nucleotide sequence ID" value="NZ_BAAAOO010000002.1"/>
</dbReference>
<gene>
    <name evidence="2" type="ORF">FB473_000827</name>
</gene>
<organism evidence="2 3">
    <name type="scientific">Brooklawnia cerclae</name>
    <dbReference type="NCBI Taxonomy" id="349934"/>
    <lineage>
        <taxon>Bacteria</taxon>
        <taxon>Bacillati</taxon>
        <taxon>Actinomycetota</taxon>
        <taxon>Actinomycetes</taxon>
        <taxon>Propionibacteriales</taxon>
        <taxon>Propionibacteriaceae</taxon>
        <taxon>Brooklawnia</taxon>
    </lineage>
</organism>
<evidence type="ECO:0000313" key="2">
    <source>
        <dbReference type="EMBL" id="NIH56182.1"/>
    </source>
</evidence>
<feature type="transmembrane region" description="Helical" evidence="1">
    <location>
        <begin position="12"/>
        <end position="34"/>
    </location>
</feature>
<comment type="caution">
    <text evidence="2">The sequence shown here is derived from an EMBL/GenBank/DDBJ whole genome shotgun (WGS) entry which is preliminary data.</text>
</comment>
<evidence type="ECO:0000313" key="3">
    <source>
        <dbReference type="Proteomes" id="UP000749311"/>
    </source>
</evidence>
<feature type="transmembrane region" description="Helical" evidence="1">
    <location>
        <begin position="74"/>
        <end position="94"/>
    </location>
</feature>
<accession>A0ABX0SHI2</accession>
<keyword evidence="1" id="KW-0812">Transmembrane</keyword>
<keyword evidence="1" id="KW-1133">Transmembrane helix</keyword>
<proteinExistence type="predicted"/>
<keyword evidence="1" id="KW-0472">Membrane</keyword>
<feature type="transmembrane region" description="Helical" evidence="1">
    <location>
        <begin position="106"/>
        <end position="124"/>
    </location>
</feature>
<protein>
    <submittedName>
        <fullName evidence="2">Uncharacterized protein</fullName>
    </submittedName>
</protein>
<dbReference type="EMBL" id="JAAMOZ010000001">
    <property type="protein sequence ID" value="NIH56182.1"/>
    <property type="molecule type" value="Genomic_DNA"/>
</dbReference>
<name>A0ABX0SHI2_9ACTN</name>
<sequence length="129" mass="13975">MDEGKSTTRIRVVWIVWLAGFLVGTGSHVIDLVLGGMDVYAGFPSLLRLFWVSLTLVDPLTVVLVGLRRRAGIVLGAVVIVTDIAVNWTVWATIGGNPLYGAVNQTIFAAFVLVTAPMLWRWFAGGDSM</sequence>
<evidence type="ECO:0000256" key="1">
    <source>
        <dbReference type="SAM" id="Phobius"/>
    </source>
</evidence>
<feature type="transmembrane region" description="Helical" evidence="1">
    <location>
        <begin position="46"/>
        <end position="67"/>
    </location>
</feature>
<dbReference type="Proteomes" id="UP000749311">
    <property type="component" value="Unassembled WGS sequence"/>
</dbReference>